<sequence length="492" mass="55340">MSIKKISGLLFFVFCTFTFGLAQNGPIKLLETNPHYFEYKGKPMALITSAEHYGAVLNQDFDFESYLHTLHEEGMNYTRIFMGSYFEIPSKSFSIKHNTLAPEASKVIVPWIIKAENGEIKYDWSSSNPAYFERLGKFMKLAEQLDIIVEVTLFSSIYNDDHWEMNPQNPKNRAGETGTLDRKLVHTTENGELLSLQKSYVTKLVTELNGYNNFFFEIQNEPWSDRPYTALNIANTYAIDGPNWQAKVDLADEKSLEWQEEIAETIATAEANLPKNHLIAQNYSNFKAPIASVSKHISILNFHYNWPESATWNYHWNRVIGFDESGFAGSEDMVYRRQAWAFMLSGGGLFNSLDYSFFVGKEDGTGVNEAPGGGSTALRNELKILSETLHSLDLKKTKPDQSALVAAPGMTGYVLSTGNESWLVYLIDAGKSTSQITIGAKSHNTFKVESINTLTGEIQDLGNYVANNQKLEFPVTLTEGEIALKITISKDF</sequence>
<dbReference type="Gene3D" id="3.20.20.80">
    <property type="entry name" value="Glycosidases"/>
    <property type="match status" value="1"/>
</dbReference>
<reference evidence="1 2" key="1">
    <citation type="submission" date="2019-08" db="EMBL/GenBank/DDBJ databases">
        <title>Genomes sequence of Algoriphagus aquimarinus ACAM450.</title>
        <authorList>
            <person name="Bowman J.P."/>
        </authorList>
    </citation>
    <scope>NUCLEOTIDE SEQUENCE [LARGE SCALE GENOMIC DNA]</scope>
    <source>
        <strain evidence="1 2">ACAM 450</strain>
    </source>
</reference>
<protein>
    <recommendedName>
        <fullName evidence="3">Cellulase (Glycosyl hydrolase family 5)</fullName>
    </recommendedName>
</protein>
<dbReference type="Proteomes" id="UP000321935">
    <property type="component" value="Unassembled WGS sequence"/>
</dbReference>
<evidence type="ECO:0000313" key="2">
    <source>
        <dbReference type="Proteomes" id="UP000321935"/>
    </source>
</evidence>
<proteinExistence type="predicted"/>
<dbReference type="OrthoDB" id="630458at2"/>
<evidence type="ECO:0000313" key="1">
    <source>
        <dbReference type="EMBL" id="TXE13566.1"/>
    </source>
</evidence>
<dbReference type="SUPFAM" id="SSF51445">
    <property type="entry name" value="(Trans)glycosidases"/>
    <property type="match status" value="1"/>
</dbReference>
<gene>
    <name evidence="1" type="ORF">ESV85_06215</name>
</gene>
<accession>A0A5C7AXQ3</accession>
<dbReference type="RefSeq" id="WP_146915786.1">
    <property type="nucleotide sequence ID" value="NZ_VORW01000002.1"/>
</dbReference>
<name>A0A5C7AXQ3_9BACT</name>
<dbReference type="EMBL" id="VORW01000002">
    <property type="protein sequence ID" value="TXE13566.1"/>
    <property type="molecule type" value="Genomic_DNA"/>
</dbReference>
<comment type="caution">
    <text evidence="1">The sequence shown here is derived from an EMBL/GenBank/DDBJ whole genome shotgun (WGS) entry which is preliminary data.</text>
</comment>
<dbReference type="InterPro" id="IPR017853">
    <property type="entry name" value="GH"/>
</dbReference>
<evidence type="ECO:0008006" key="3">
    <source>
        <dbReference type="Google" id="ProtNLM"/>
    </source>
</evidence>
<organism evidence="1 2">
    <name type="scientific">Algoriphagus aquimarinus</name>
    <dbReference type="NCBI Taxonomy" id="237018"/>
    <lineage>
        <taxon>Bacteria</taxon>
        <taxon>Pseudomonadati</taxon>
        <taxon>Bacteroidota</taxon>
        <taxon>Cytophagia</taxon>
        <taxon>Cytophagales</taxon>
        <taxon>Cyclobacteriaceae</taxon>
        <taxon>Algoriphagus</taxon>
    </lineage>
</organism>
<dbReference type="AlphaFoldDB" id="A0A5C7AXQ3"/>